<name>A0A1R1ANV3_PAELA</name>
<evidence type="ECO:0000256" key="1">
    <source>
        <dbReference type="SAM" id="Phobius"/>
    </source>
</evidence>
<keyword evidence="1" id="KW-0472">Membrane</keyword>
<protein>
    <submittedName>
        <fullName evidence="2">Uncharacterized protein</fullName>
    </submittedName>
</protein>
<sequence>MDKLQIWIRYLARLLAALHLNIHQGAAKDHLGYGIPEEPVENKTEKMKRRPLRRSYCFSSTFSRASSFMVTVSMAYFH</sequence>
<evidence type="ECO:0000313" key="2">
    <source>
        <dbReference type="EMBL" id="OME87057.1"/>
    </source>
</evidence>
<gene>
    <name evidence="2" type="ORF">BK123_31860</name>
</gene>
<comment type="caution">
    <text evidence="2">The sequence shown here is derived from an EMBL/GenBank/DDBJ whole genome shotgun (WGS) entry which is preliminary data.</text>
</comment>
<reference evidence="2 3" key="1">
    <citation type="submission" date="2016-11" db="EMBL/GenBank/DDBJ databases">
        <title>Paenibacillus species isolates.</title>
        <authorList>
            <person name="Beno S.M."/>
        </authorList>
    </citation>
    <scope>NUCLEOTIDE SEQUENCE [LARGE SCALE GENOMIC DNA]</scope>
    <source>
        <strain evidence="2 3">FSL F4-0100</strain>
    </source>
</reference>
<keyword evidence="1" id="KW-0812">Transmembrane</keyword>
<organism evidence="2 3">
    <name type="scientific">Paenibacillus lautus</name>
    <name type="common">Bacillus lautus</name>
    <dbReference type="NCBI Taxonomy" id="1401"/>
    <lineage>
        <taxon>Bacteria</taxon>
        <taxon>Bacillati</taxon>
        <taxon>Bacillota</taxon>
        <taxon>Bacilli</taxon>
        <taxon>Bacillales</taxon>
        <taxon>Paenibacillaceae</taxon>
        <taxon>Paenibacillus</taxon>
    </lineage>
</organism>
<feature type="transmembrane region" description="Helical" evidence="1">
    <location>
        <begin position="56"/>
        <end position="77"/>
    </location>
</feature>
<dbReference type="Proteomes" id="UP000187074">
    <property type="component" value="Unassembled WGS sequence"/>
</dbReference>
<proteinExistence type="predicted"/>
<evidence type="ECO:0000313" key="3">
    <source>
        <dbReference type="Proteomes" id="UP000187074"/>
    </source>
</evidence>
<keyword evidence="1" id="KW-1133">Transmembrane helix</keyword>
<dbReference type="AlphaFoldDB" id="A0A1R1ANV3"/>
<accession>A0A1R1ANV3</accession>
<dbReference type="EMBL" id="MRTF01000018">
    <property type="protein sequence ID" value="OME87057.1"/>
    <property type="molecule type" value="Genomic_DNA"/>
</dbReference>